<name>A0A916XVJ5_9HYPH</name>
<keyword evidence="2" id="KW-1185">Reference proteome</keyword>
<dbReference type="RefSeq" id="WP_188850277.1">
    <property type="nucleotide sequence ID" value="NZ_BMJJ01000003.1"/>
</dbReference>
<gene>
    <name evidence="1" type="ORF">GCM10011335_18540</name>
</gene>
<dbReference type="Proteomes" id="UP000613160">
    <property type="component" value="Unassembled WGS sequence"/>
</dbReference>
<reference evidence="1" key="1">
    <citation type="journal article" date="2014" name="Int. J. Syst. Evol. Microbiol.">
        <title>Complete genome sequence of Corynebacterium casei LMG S-19264T (=DSM 44701T), isolated from a smear-ripened cheese.</title>
        <authorList>
            <consortium name="US DOE Joint Genome Institute (JGI-PGF)"/>
            <person name="Walter F."/>
            <person name="Albersmeier A."/>
            <person name="Kalinowski J."/>
            <person name="Ruckert C."/>
        </authorList>
    </citation>
    <scope>NUCLEOTIDE SEQUENCE</scope>
    <source>
        <strain evidence="1">CGMCC 1.15493</strain>
    </source>
</reference>
<evidence type="ECO:0008006" key="3">
    <source>
        <dbReference type="Google" id="ProtNLM"/>
    </source>
</evidence>
<dbReference type="EMBL" id="BMJJ01000003">
    <property type="protein sequence ID" value="GGD16076.1"/>
    <property type="molecule type" value="Genomic_DNA"/>
</dbReference>
<evidence type="ECO:0000313" key="1">
    <source>
        <dbReference type="EMBL" id="GGD16076.1"/>
    </source>
</evidence>
<dbReference type="AlphaFoldDB" id="A0A916XVJ5"/>
<organism evidence="1 2">
    <name type="scientific">Aureimonas glaciei</name>
    <dbReference type="NCBI Taxonomy" id="1776957"/>
    <lineage>
        <taxon>Bacteria</taxon>
        <taxon>Pseudomonadati</taxon>
        <taxon>Pseudomonadota</taxon>
        <taxon>Alphaproteobacteria</taxon>
        <taxon>Hyphomicrobiales</taxon>
        <taxon>Aurantimonadaceae</taxon>
        <taxon>Aureimonas</taxon>
    </lineage>
</organism>
<sequence length="305" mass="31581">MSQTTVRQYSSHTVEVGADTAPARPEVKQDFGTSLTNAVRDNPASAALIGMGAAWLFFGGSKISLFGHKKHGDRVHHDRQIRERDDYEMRFEAPRSAGRGVDRFGAVPGRFENAVDDTTGAVGSGARQAASGIAGGASAVADAASQGYGAAVSYSDDAASYVGSRASDASRAGSRAIRSQAGNVQQTVGEFFEDQPLALGVLGLVLGAGVASLLPMTDVEREYLGETSDELKAQARSVVGEKLGEAKDLASTALDEVAREAEAQGLTKADATRAAADFKDRVGNVAGAAKDSLAGTPTDEVPFRG</sequence>
<reference evidence="1" key="2">
    <citation type="submission" date="2020-09" db="EMBL/GenBank/DDBJ databases">
        <authorList>
            <person name="Sun Q."/>
            <person name="Zhou Y."/>
        </authorList>
    </citation>
    <scope>NUCLEOTIDE SEQUENCE</scope>
    <source>
        <strain evidence="1">CGMCC 1.15493</strain>
    </source>
</reference>
<evidence type="ECO:0000313" key="2">
    <source>
        <dbReference type="Proteomes" id="UP000613160"/>
    </source>
</evidence>
<comment type="caution">
    <text evidence="1">The sequence shown here is derived from an EMBL/GenBank/DDBJ whole genome shotgun (WGS) entry which is preliminary data.</text>
</comment>
<accession>A0A916XVJ5</accession>
<protein>
    <recommendedName>
        <fullName evidence="3">DUF3618 domain-containing protein</fullName>
    </recommendedName>
</protein>
<proteinExistence type="predicted"/>